<evidence type="ECO:0000256" key="2">
    <source>
        <dbReference type="SAM" id="Phobius"/>
    </source>
</evidence>
<accession>A0ABR9BB03</accession>
<name>A0ABR9BB03_9RHOO</name>
<dbReference type="InterPro" id="IPR052521">
    <property type="entry name" value="Cell_div_SPOR-domain"/>
</dbReference>
<dbReference type="InterPro" id="IPR036680">
    <property type="entry name" value="SPOR-like_sf"/>
</dbReference>
<dbReference type="RefSeq" id="WP_187718349.1">
    <property type="nucleotide sequence ID" value="NZ_JACTAH010000002.1"/>
</dbReference>
<evidence type="ECO:0000313" key="5">
    <source>
        <dbReference type="Proteomes" id="UP000603602"/>
    </source>
</evidence>
<dbReference type="InterPro" id="IPR007730">
    <property type="entry name" value="SPOR-like_dom"/>
</dbReference>
<feature type="region of interest" description="Disordered" evidence="1">
    <location>
        <begin position="61"/>
        <end position="106"/>
    </location>
</feature>
<feature type="compositionally biased region" description="Pro residues" evidence="1">
    <location>
        <begin position="62"/>
        <end position="73"/>
    </location>
</feature>
<dbReference type="Proteomes" id="UP000603602">
    <property type="component" value="Unassembled WGS sequence"/>
</dbReference>
<dbReference type="Pfam" id="PF05036">
    <property type="entry name" value="SPOR"/>
    <property type="match status" value="1"/>
</dbReference>
<evidence type="ECO:0000256" key="1">
    <source>
        <dbReference type="SAM" id="MobiDB-lite"/>
    </source>
</evidence>
<feature type="transmembrane region" description="Helical" evidence="2">
    <location>
        <begin position="26"/>
        <end position="43"/>
    </location>
</feature>
<evidence type="ECO:0000313" key="4">
    <source>
        <dbReference type="EMBL" id="MBD8503519.1"/>
    </source>
</evidence>
<sequence length="187" mass="18891">MKRRPAAFGTVKDPAQAGVRRPLRRASIAAGVALLIAAGLWLVPAERPAAVQGTPIAAPTPAAAPLPSPPPASPVQDLPQDAVATVQAGAAQPQLPADAASADKPAVPEPVVLVSKPAGPVLQLGVFGAQDNAERLREELARQGFPARVESRVVLGPFPDRAAAEAAQAALKRAGQGGGIVVPPRTP</sequence>
<gene>
    <name evidence="4" type="ORF">IFO67_11545</name>
</gene>
<dbReference type="PANTHER" id="PTHR38687">
    <property type="entry name" value="CELL DIVISION PROTEIN DEDD-RELATED"/>
    <property type="match status" value="1"/>
</dbReference>
<comment type="caution">
    <text evidence="4">The sequence shown here is derived from an EMBL/GenBank/DDBJ whole genome shotgun (WGS) entry which is preliminary data.</text>
</comment>
<reference evidence="5" key="1">
    <citation type="submission" date="2023-07" db="EMBL/GenBank/DDBJ databases">
        <title>Thauera sp. CAU 1555 isolated from sand of Yaerae Beach.</title>
        <authorList>
            <person name="Kim W."/>
        </authorList>
    </citation>
    <scope>NUCLEOTIDE SEQUENCE [LARGE SCALE GENOMIC DNA]</scope>
    <source>
        <strain evidence="5">CAU 1555</strain>
    </source>
</reference>
<keyword evidence="2" id="KW-0812">Transmembrane</keyword>
<dbReference type="EMBL" id="JACYTO010000002">
    <property type="protein sequence ID" value="MBD8503519.1"/>
    <property type="molecule type" value="Genomic_DNA"/>
</dbReference>
<keyword evidence="5" id="KW-1185">Reference proteome</keyword>
<organism evidence="4 5">
    <name type="scientific">Thauera sedimentorum</name>
    <dbReference type="NCBI Taxonomy" id="2767595"/>
    <lineage>
        <taxon>Bacteria</taxon>
        <taxon>Pseudomonadati</taxon>
        <taxon>Pseudomonadota</taxon>
        <taxon>Betaproteobacteria</taxon>
        <taxon>Rhodocyclales</taxon>
        <taxon>Zoogloeaceae</taxon>
        <taxon>Thauera</taxon>
    </lineage>
</organism>
<protein>
    <submittedName>
        <fullName evidence="4">SPOR domain-containing protein</fullName>
    </submittedName>
</protein>
<dbReference type="SUPFAM" id="SSF110997">
    <property type="entry name" value="Sporulation related repeat"/>
    <property type="match status" value="1"/>
</dbReference>
<keyword evidence="2" id="KW-0472">Membrane</keyword>
<dbReference type="Gene3D" id="3.30.70.1070">
    <property type="entry name" value="Sporulation related repeat"/>
    <property type="match status" value="1"/>
</dbReference>
<proteinExistence type="predicted"/>
<keyword evidence="2" id="KW-1133">Transmembrane helix</keyword>
<evidence type="ECO:0000259" key="3">
    <source>
        <dbReference type="Pfam" id="PF05036"/>
    </source>
</evidence>
<feature type="domain" description="SPOR" evidence="3">
    <location>
        <begin position="120"/>
        <end position="182"/>
    </location>
</feature>
<dbReference type="PANTHER" id="PTHR38687:SF1">
    <property type="entry name" value="CELL DIVISION PROTEIN DEDD"/>
    <property type="match status" value="1"/>
</dbReference>